<keyword evidence="3" id="KW-1185">Reference proteome</keyword>
<dbReference type="Pfam" id="PF04909">
    <property type="entry name" value="Amidohydro_2"/>
    <property type="match status" value="1"/>
</dbReference>
<feature type="non-terminal residue" evidence="2">
    <location>
        <position position="1"/>
    </location>
</feature>
<dbReference type="Proteomes" id="UP000564644">
    <property type="component" value="Unassembled WGS sequence"/>
</dbReference>
<sequence>CVSLIRKNKNVFADLSALVPRPWQFYNAMLNVAEYGVPHKVLFGTDFPFFTVERTVAAFRGINDLAKGTALPRIPDEVIESIIARDAAEALGLRAAAGGRA</sequence>
<dbReference type="GO" id="GO:0016787">
    <property type="term" value="F:hydrolase activity"/>
    <property type="evidence" value="ECO:0007669"/>
    <property type="project" value="UniProtKB-KW"/>
</dbReference>
<feature type="domain" description="Amidohydrolase-related" evidence="1">
    <location>
        <begin position="4"/>
        <end position="92"/>
    </location>
</feature>
<name>A0A7X0STV1_9BACL</name>
<dbReference type="InterPro" id="IPR032466">
    <property type="entry name" value="Metal_Hydrolase"/>
</dbReference>
<proteinExistence type="predicted"/>
<dbReference type="RefSeq" id="WP_185133678.1">
    <property type="nucleotide sequence ID" value="NZ_JACJVO010000071.1"/>
</dbReference>
<dbReference type="Gene3D" id="3.20.20.140">
    <property type="entry name" value="Metal-dependent hydrolases"/>
    <property type="match status" value="1"/>
</dbReference>
<protein>
    <submittedName>
        <fullName evidence="2">Amidohydrolase family protein</fullName>
    </submittedName>
</protein>
<comment type="caution">
    <text evidence="2">The sequence shown here is derived from an EMBL/GenBank/DDBJ whole genome shotgun (WGS) entry which is preliminary data.</text>
</comment>
<keyword evidence="2" id="KW-0378">Hydrolase</keyword>
<evidence type="ECO:0000313" key="3">
    <source>
        <dbReference type="Proteomes" id="UP000564644"/>
    </source>
</evidence>
<organism evidence="2 3">
    <name type="scientific">Cohnella zeiphila</name>
    <dbReference type="NCBI Taxonomy" id="2761120"/>
    <lineage>
        <taxon>Bacteria</taxon>
        <taxon>Bacillati</taxon>
        <taxon>Bacillota</taxon>
        <taxon>Bacilli</taxon>
        <taxon>Bacillales</taxon>
        <taxon>Paenibacillaceae</taxon>
        <taxon>Cohnella</taxon>
    </lineage>
</organism>
<dbReference type="AlphaFoldDB" id="A0A7X0STV1"/>
<dbReference type="InterPro" id="IPR006680">
    <property type="entry name" value="Amidohydro-rel"/>
</dbReference>
<evidence type="ECO:0000259" key="1">
    <source>
        <dbReference type="Pfam" id="PF04909"/>
    </source>
</evidence>
<reference evidence="2 3" key="1">
    <citation type="submission" date="2020-08" db="EMBL/GenBank/DDBJ databases">
        <title>Cohnella phylogeny.</title>
        <authorList>
            <person name="Dunlap C."/>
        </authorList>
    </citation>
    <scope>NUCLEOTIDE SEQUENCE [LARGE SCALE GENOMIC DNA]</scope>
    <source>
        <strain evidence="2 3">CBP 2801</strain>
    </source>
</reference>
<dbReference type="SUPFAM" id="SSF51556">
    <property type="entry name" value="Metallo-dependent hydrolases"/>
    <property type="match status" value="1"/>
</dbReference>
<evidence type="ECO:0000313" key="2">
    <source>
        <dbReference type="EMBL" id="MBB6736032.1"/>
    </source>
</evidence>
<dbReference type="EMBL" id="JACJVO010000071">
    <property type="protein sequence ID" value="MBB6736032.1"/>
    <property type="molecule type" value="Genomic_DNA"/>
</dbReference>
<gene>
    <name evidence="2" type="ORF">H7C18_34510</name>
</gene>
<accession>A0A7X0STV1</accession>